<comment type="caution">
    <text evidence="3">The sequence shown here is derived from an EMBL/GenBank/DDBJ whole genome shotgun (WGS) entry which is preliminary data.</text>
</comment>
<dbReference type="SUPFAM" id="SSF49373">
    <property type="entry name" value="Invasin/intimin cell-adhesion fragments"/>
    <property type="match status" value="3"/>
</dbReference>
<name>A0A4Y9SU86_9BURK</name>
<dbReference type="RefSeq" id="WP_135191390.1">
    <property type="nucleotide sequence ID" value="NZ_SPUM01000132.1"/>
</dbReference>
<evidence type="ECO:0000259" key="2">
    <source>
        <dbReference type="Pfam" id="PF02369"/>
    </source>
</evidence>
<proteinExistence type="inferred from homology"/>
<dbReference type="InterPro" id="IPR013783">
    <property type="entry name" value="Ig-like_fold"/>
</dbReference>
<feature type="domain" description="Big-1" evidence="2">
    <location>
        <begin position="173"/>
        <end position="242"/>
    </location>
</feature>
<protein>
    <submittedName>
        <fullName evidence="3">Ig-like group 1 domain-containing protein</fullName>
    </submittedName>
</protein>
<dbReference type="EMBL" id="SPUM01000132">
    <property type="protein sequence ID" value="TFW28889.1"/>
    <property type="molecule type" value="Genomic_DNA"/>
</dbReference>
<comment type="similarity">
    <text evidence="1">Belongs to the intimin/invasin family.</text>
</comment>
<dbReference type="InterPro" id="IPR008964">
    <property type="entry name" value="Invasin/intimin_cell_adhesion"/>
</dbReference>
<dbReference type="Gene3D" id="2.60.40.10">
    <property type="entry name" value="Immunoglobulins"/>
    <property type="match status" value="3"/>
</dbReference>
<dbReference type="InterPro" id="IPR003344">
    <property type="entry name" value="Big_1_dom"/>
</dbReference>
<dbReference type="PROSITE" id="PS51257">
    <property type="entry name" value="PROKAR_LIPOPROTEIN"/>
    <property type="match status" value="1"/>
</dbReference>
<accession>A0A4Y9SU86</accession>
<dbReference type="AlphaFoldDB" id="A0A4Y9SU86"/>
<organism evidence="3 4">
    <name type="scientific">Massilia horti</name>
    <dbReference type="NCBI Taxonomy" id="2562153"/>
    <lineage>
        <taxon>Bacteria</taxon>
        <taxon>Pseudomonadati</taxon>
        <taxon>Pseudomonadota</taxon>
        <taxon>Betaproteobacteria</taxon>
        <taxon>Burkholderiales</taxon>
        <taxon>Oxalobacteraceae</taxon>
        <taxon>Telluria group</taxon>
        <taxon>Massilia</taxon>
    </lineage>
</organism>
<evidence type="ECO:0000313" key="3">
    <source>
        <dbReference type="EMBL" id="TFW28889.1"/>
    </source>
</evidence>
<dbReference type="Pfam" id="PF02369">
    <property type="entry name" value="Big_1"/>
    <property type="match status" value="1"/>
</dbReference>
<dbReference type="Proteomes" id="UP000297258">
    <property type="component" value="Unassembled WGS sequence"/>
</dbReference>
<reference evidence="3 4" key="1">
    <citation type="submission" date="2019-03" db="EMBL/GenBank/DDBJ databases">
        <title>Draft genome of Massilia hortus sp. nov., a novel bacterial species of the Oxalobacteraceae family.</title>
        <authorList>
            <person name="Peta V."/>
            <person name="Raths R."/>
            <person name="Bucking H."/>
        </authorList>
    </citation>
    <scope>NUCLEOTIDE SEQUENCE [LARGE SCALE GENOMIC DNA]</scope>
    <source>
        <strain evidence="3 4">ONC3</strain>
    </source>
</reference>
<keyword evidence="4" id="KW-1185">Reference proteome</keyword>
<evidence type="ECO:0000313" key="4">
    <source>
        <dbReference type="Proteomes" id="UP000297258"/>
    </source>
</evidence>
<sequence>MNTKQASACLLGVVLLLAGCGGGSGTSASCSLGSAVGCGGGPAPGDTKNPPPTTPPESAVVGSVDLVVSNGSLASSGLAGTEVKVTALVKTADNVAVANVPVQFSADSGFLSVGNGTSDAGGKASATLGTGGSKANRAITITAKAAGKLASVVVQVTGTHLAVNAPAYVLAGDSATLTATLLDSANQPIAGQAVVATAKNGNSVSVNGPSDSNGQVTVRLAASNRGDEEITLRALGTTITRPITVGGNELSLSPEVTMDAGGNQVLRQITIGSCTPIDGSTTSGAASVTLNASRGMLYRDADCTVAAGGALALSGGNFPRTYLKSDVAAVVTIEAALSNGLRGSTSVEFVAPLGPTSWVSVQPDQAIVGSGERSTLIAVVRDGTAANNLVKGATVEFTIVSDPSGGNLLSPLSAVTGSDGVARAVFVAGSGDGAGNGTVIQARIAGMPYATTMATLTVNKRALSIQFGTGTKLLEFSSAVLQQDFAVFVSDNAGNPVKDVAINAAAWPTRYAKGSMSWQPQGPTLEPGMWVPTMVAICPNEDVQRKGVYDRALDANGNGTLEPGIPLVVTASGKTDAMGLATVTLRYPRDRAYWVEVELTVTGVVAGTESVARSTLWLGGVANDYGKYAISPPGAYSPYGSGACTSPD</sequence>
<gene>
    <name evidence="3" type="ORF">E4O92_19835</name>
</gene>
<evidence type="ECO:0000256" key="1">
    <source>
        <dbReference type="ARBA" id="ARBA00010116"/>
    </source>
</evidence>
<dbReference type="OrthoDB" id="8697973at2"/>